<dbReference type="SMART" id="SM00595">
    <property type="entry name" value="MADF"/>
    <property type="match status" value="1"/>
</dbReference>
<feature type="domain" description="MADF" evidence="1">
    <location>
        <begin position="51"/>
        <end position="148"/>
    </location>
</feature>
<dbReference type="GO" id="GO:0005667">
    <property type="term" value="C:transcription regulator complex"/>
    <property type="evidence" value="ECO:0007669"/>
    <property type="project" value="TreeGrafter"/>
</dbReference>
<dbReference type="GO" id="GO:0005634">
    <property type="term" value="C:nucleus"/>
    <property type="evidence" value="ECO:0007669"/>
    <property type="project" value="TreeGrafter"/>
</dbReference>
<dbReference type="InterPro" id="IPR006578">
    <property type="entry name" value="MADF-dom"/>
</dbReference>
<dbReference type="GO" id="GO:0006357">
    <property type="term" value="P:regulation of transcription by RNA polymerase II"/>
    <property type="evidence" value="ECO:0007669"/>
    <property type="project" value="TreeGrafter"/>
</dbReference>
<protein>
    <recommendedName>
        <fullName evidence="1">MADF domain-containing protein</fullName>
    </recommendedName>
</protein>
<evidence type="ECO:0000313" key="3">
    <source>
        <dbReference type="Proteomes" id="UP001153636"/>
    </source>
</evidence>
<dbReference type="PANTHER" id="PTHR12243:SF67">
    <property type="entry name" value="COREPRESSOR OF PANGOLIN, ISOFORM A-RELATED"/>
    <property type="match status" value="1"/>
</dbReference>
<organism evidence="2 3">
    <name type="scientific">Psylliodes chrysocephalus</name>
    <dbReference type="NCBI Taxonomy" id="3402493"/>
    <lineage>
        <taxon>Eukaryota</taxon>
        <taxon>Metazoa</taxon>
        <taxon>Ecdysozoa</taxon>
        <taxon>Arthropoda</taxon>
        <taxon>Hexapoda</taxon>
        <taxon>Insecta</taxon>
        <taxon>Pterygota</taxon>
        <taxon>Neoptera</taxon>
        <taxon>Endopterygota</taxon>
        <taxon>Coleoptera</taxon>
        <taxon>Polyphaga</taxon>
        <taxon>Cucujiformia</taxon>
        <taxon>Chrysomeloidea</taxon>
        <taxon>Chrysomelidae</taxon>
        <taxon>Galerucinae</taxon>
        <taxon>Alticini</taxon>
        <taxon>Psylliodes</taxon>
    </lineage>
</organism>
<gene>
    <name evidence="2" type="ORF">PSYICH_LOCUS10137</name>
</gene>
<evidence type="ECO:0000259" key="1">
    <source>
        <dbReference type="PROSITE" id="PS51029"/>
    </source>
</evidence>
<keyword evidence="3" id="KW-1185">Reference proteome</keyword>
<dbReference type="InterPro" id="IPR039353">
    <property type="entry name" value="TF_Adf1"/>
</dbReference>
<dbReference type="Proteomes" id="UP001153636">
    <property type="component" value="Chromosome 4"/>
</dbReference>
<dbReference type="PANTHER" id="PTHR12243">
    <property type="entry name" value="MADF DOMAIN TRANSCRIPTION FACTOR"/>
    <property type="match status" value="1"/>
</dbReference>
<dbReference type="EMBL" id="OV651816">
    <property type="protein sequence ID" value="CAH1109937.1"/>
    <property type="molecule type" value="Genomic_DNA"/>
</dbReference>
<accession>A0A9P0D468</accession>
<name>A0A9P0D468_9CUCU</name>
<dbReference type="PROSITE" id="PS51029">
    <property type="entry name" value="MADF"/>
    <property type="match status" value="1"/>
</dbReference>
<reference evidence="2" key="1">
    <citation type="submission" date="2022-01" db="EMBL/GenBank/DDBJ databases">
        <authorList>
            <person name="King R."/>
        </authorList>
    </citation>
    <scope>NUCLEOTIDE SEQUENCE</scope>
</reference>
<dbReference type="OrthoDB" id="6159213at2759"/>
<evidence type="ECO:0000313" key="2">
    <source>
        <dbReference type="EMBL" id="CAH1109937.1"/>
    </source>
</evidence>
<dbReference type="AlphaFoldDB" id="A0A9P0D468"/>
<sequence>MEDQEMNSDEEELVVCDTCGVINGCEHYYIQDNAERNLQTDDFTEETISELLISFVSLRPPLWDHRLPLSQRTKSIKDQLWVEILSEFGGNTDLTPAILQKKWKNLRDKYIKTKAELDTYTPSGSAAKKKKEIWKHFDAMAFLRDTVAPRTTISSHSTESVCLFSPPSTSNEGFEVTPSKRKNKTGNEEQIASSILQAVEKVCTTESTNVQLNPICQRISELLEKIPAREKTELEIKLLTITYDAAKQYM</sequence>
<proteinExistence type="predicted"/>
<dbReference type="Pfam" id="PF10545">
    <property type="entry name" value="MADF_DNA_bdg"/>
    <property type="match status" value="1"/>
</dbReference>